<evidence type="ECO:0000313" key="3">
    <source>
        <dbReference type="EMBL" id="KRQ87831.1"/>
    </source>
</evidence>
<dbReference type="OrthoDB" id="1819208at2"/>
<dbReference type="EMBL" id="LKHP01000002">
    <property type="protein sequence ID" value="KRQ87831.1"/>
    <property type="molecule type" value="Genomic_DNA"/>
</dbReference>
<reference evidence="3 4" key="1">
    <citation type="submission" date="2015-09" db="EMBL/GenBank/DDBJ databases">
        <title>Draft genome sequence of a Caloramator mitchellensis, a moderate thermophile from the Great Artesian Basin of Australia.</title>
        <authorList>
            <person name="Patel B.K."/>
        </authorList>
    </citation>
    <scope>NUCLEOTIDE SEQUENCE [LARGE SCALE GENOMIC DNA]</scope>
    <source>
        <strain evidence="3 4">VF08</strain>
    </source>
</reference>
<dbReference type="Proteomes" id="UP000052015">
    <property type="component" value="Unassembled WGS sequence"/>
</dbReference>
<evidence type="ECO:0000313" key="4">
    <source>
        <dbReference type="Proteomes" id="UP000052015"/>
    </source>
</evidence>
<dbReference type="Pfam" id="PF07963">
    <property type="entry name" value="N_methyl"/>
    <property type="match status" value="1"/>
</dbReference>
<keyword evidence="2" id="KW-0472">Membrane</keyword>
<organism evidence="3 4">
    <name type="scientific">Caloramator mitchellensis</name>
    <dbReference type="NCBI Taxonomy" id="908809"/>
    <lineage>
        <taxon>Bacteria</taxon>
        <taxon>Bacillati</taxon>
        <taxon>Bacillota</taxon>
        <taxon>Clostridia</taxon>
        <taxon>Eubacteriales</taxon>
        <taxon>Clostridiaceae</taxon>
        <taxon>Caloramator</taxon>
    </lineage>
</organism>
<proteinExistence type="predicted"/>
<dbReference type="SUPFAM" id="SSF54523">
    <property type="entry name" value="Pili subunits"/>
    <property type="match status" value="1"/>
</dbReference>
<keyword evidence="2" id="KW-0812">Transmembrane</keyword>
<dbReference type="PROSITE" id="PS00409">
    <property type="entry name" value="PROKAR_NTER_METHYL"/>
    <property type="match status" value="1"/>
</dbReference>
<dbReference type="Gene3D" id="3.30.700.10">
    <property type="entry name" value="Glycoprotein, Type 4 Pilin"/>
    <property type="match status" value="1"/>
</dbReference>
<dbReference type="RefSeq" id="WP_057977017.1">
    <property type="nucleotide sequence ID" value="NZ_LKHP01000002.1"/>
</dbReference>
<keyword evidence="4" id="KW-1185">Reference proteome</keyword>
<evidence type="ECO:0000256" key="2">
    <source>
        <dbReference type="SAM" id="Phobius"/>
    </source>
</evidence>
<evidence type="ECO:0000256" key="1">
    <source>
        <dbReference type="SAM" id="MobiDB-lite"/>
    </source>
</evidence>
<feature type="region of interest" description="Disordered" evidence="1">
    <location>
        <begin position="121"/>
        <end position="140"/>
    </location>
</feature>
<protein>
    <submittedName>
        <fullName evidence="3">Putative major pilin subunit</fullName>
    </submittedName>
</protein>
<dbReference type="AlphaFoldDB" id="A0A0R3JW95"/>
<dbReference type="InterPro" id="IPR045584">
    <property type="entry name" value="Pilin-like"/>
</dbReference>
<accession>A0A0R3JW95</accession>
<gene>
    <name evidence="3" type="ORF">ABG79_00636</name>
</gene>
<comment type="caution">
    <text evidence="3">The sequence shown here is derived from an EMBL/GenBank/DDBJ whole genome shotgun (WGS) entry which is preliminary data.</text>
</comment>
<keyword evidence="2" id="KW-1133">Transmembrane helix</keyword>
<name>A0A0R3JW95_CALMK</name>
<dbReference type="NCBIfam" id="TIGR02532">
    <property type="entry name" value="IV_pilin_GFxxxE"/>
    <property type="match status" value="1"/>
</dbReference>
<dbReference type="InterPro" id="IPR012902">
    <property type="entry name" value="N_methyl_site"/>
</dbReference>
<sequence length="140" mass="15378">MKKKGFTLLEMIIVLAIMSIIVSIAAPQTMKALQKSKQTADLLTAKTIAVAIQEAMAEGAELSATTGWAKVENNIFTDTTNYTLSNYIENLSSLKPKQNANYDFYYNYNINDNTLKIGVGENNENPTVIYPEPESSESGS</sequence>
<dbReference type="STRING" id="908809.ABG79_00636"/>
<feature type="transmembrane region" description="Helical" evidence="2">
    <location>
        <begin position="6"/>
        <end position="26"/>
    </location>
</feature>